<evidence type="ECO:0000313" key="2">
    <source>
        <dbReference type="Proteomes" id="UP000298663"/>
    </source>
</evidence>
<keyword evidence="2" id="KW-1185">Reference proteome</keyword>
<proteinExistence type="predicted"/>
<dbReference type="OrthoDB" id="410104at2759"/>
<name>A0A4V6I8U2_STECR</name>
<dbReference type="EMBL" id="AZBU02000001">
    <property type="protein sequence ID" value="TMS39513.1"/>
    <property type="molecule type" value="Genomic_DNA"/>
</dbReference>
<dbReference type="EMBL" id="CM016762">
    <property type="protein sequence ID" value="TMS39513.1"/>
    <property type="molecule type" value="Genomic_DNA"/>
</dbReference>
<comment type="caution">
    <text evidence="1">The sequence shown here is derived from an EMBL/GenBank/DDBJ whole genome shotgun (WGS) entry which is preliminary data.</text>
</comment>
<gene>
    <name evidence="1" type="ORF">L596_006023</name>
</gene>
<organism evidence="1 2">
    <name type="scientific">Steinernema carpocapsae</name>
    <name type="common">Entomopathogenic nematode</name>
    <dbReference type="NCBI Taxonomy" id="34508"/>
    <lineage>
        <taxon>Eukaryota</taxon>
        <taxon>Metazoa</taxon>
        <taxon>Ecdysozoa</taxon>
        <taxon>Nematoda</taxon>
        <taxon>Chromadorea</taxon>
        <taxon>Rhabditida</taxon>
        <taxon>Tylenchina</taxon>
        <taxon>Panagrolaimomorpha</taxon>
        <taxon>Strongyloidoidea</taxon>
        <taxon>Steinernematidae</taxon>
        <taxon>Steinernema</taxon>
    </lineage>
</organism>
<sequence length="68" mass="7886">MTFTQVRRTEQGRTSAIPVNASLKQGHVLSPVLFNIGVEILLRYSGRYESYGYKYEDSKLNVWRMKTT</sequence>
<dbReference type="Proteomes" id="UP000298663">
    <property type="component" value="Chromosome X"/>
</dbReference>
<dbReference type="AlphaFoldDB" id="A0A4V6I8U2"/>
<reference evidence="1 2" key="2">
    <citation type="journal article" date="2019" name="G3 (Bethesda)">
        <title>Hybrid Assembly of the Genome of the Entomopathogenic Nematode Steinernema carpocapsae Identifies the X-Chromosome.</title>
        <authorList>
            <person name="Serra L."/>
            <person name="Macchietto M."/>
            <person name="Macias-Munoz A."/>
            <person name="McGill C.J."/>
            <person name="Rodriguez I.M."/>
            <person name="Rodriguez B."/>
            <person name="Murad R."/>
            <person name="Mortazavi A."/>
        </authorList>
    </citation>
    <scope>NUCLEOTIDE SEQUENCE [LARGE SCALE GENOMIC DNA]</scope>
    <source>
        <strain evidence="1 2">ALL</strain>
    </source>
</reference>
<evidence type="ECO:0000313" key="1">
    <source>
        <dbReference type="EMBL" id="TMS39513.1"/>
    </source>
</evidence>
<reference evidence="1 2" key="1">
    <citation type="journal article" date="2015" name="Genome Biol.">
        <title>Comparative genomics of Steinernema reveals deeply conserved gene regulatory networks.</title>
        <authorList>
            <person name="Dillman A.R."/>
            <person name="Macchietto M."/>
            <person name="Porter C.F."/>
            <person name="Rogers A."/>
            <person name="Williams B."/>
            <person name="Antoshechkin I."/>
            <person name="Lee M.M."/>
            <person name="Goodwin Z."/>
            <person name="Lu X."/>
            <person name="Lewis E.E."/>
            <person name="Goodrich-Blair H."/>
            <person name="Stock S.P."/>
            <person name="Adams B.J."/>
            <person name="Sternberg P.W."/>
            <person name="Mortazavi A."/>
        </authorList>
    </citation>
    <scope>NUCLEOTIDE SEQUENCE [LARGE SCALE GENOMIC DNA]</scope>
    <source>
        <strain evidence="1 2">ALL</strain>
    </source>
</reference>
<protein>
    <recommendedName>
        <fullName evidence="3">Reverse transcriptase domain-containing protein</fullName>
    </recommendedName>
</protein>
<accession>A0A4V6I8U2</accession>
<evidence type="ECO:0008006" key="3">
    <source>
        <dbReference type="Google" id="ProtNLM"/>
    </source>
</evidence>